<name>A0A3E3DKB9_9FIRM</name>
<dbReference type="InterPro" id="IPR006059">
    <property type="entry name" value="SBP"/>
</dbReference>
<feature type="region of interest" description="Disordered" evidence="1">
    <location>
        <begin position="35"/>
        <end position="56"/>
    </location>
</feature>
<evidence type="ECO:0000313" key="3">
    <source>
        <dbReference type="EMBL" id="RGD69575.1"/>
    </source>
</evidence>
<dbReference type="Proteomes" id="UP000261023">
    <property type="component" value="Unassembled WGS sequence"/>
</dbReference>
<dbReference type="PANTHER" id="PTHR43649">
    <property type="entry name" value="ARABINOSE-BINDING PROTEIN-RELATED"/>
    <property type="match status" value="1"/>
</dbReference>
<dbReference type="EMBL" id="QTJW01000010">
    <property type="protein sequence ID" value="RGD69575.1"/>
    <property type="molecule type" value="Genomic_DNA"/>
</dbReference>
<feature type="signal peptide" evidence="2">
    <location>
        <begin position="1"/>
        <end position="20"/>
    </location>
</feature>
<proteinExistence type="predicted"/>
<dbReference type="OrthoDB" id="9798191at2"/>
<feature type="compositionally biased region" description="Basic and acidic residues" evidence="1">
    <location>
        <begin position="39"/>
        <end position="56"/>
    </location>
</feature>
<dbReference type="PROSITE" id="PS51257">
    <property type="entry name" value="PROKAR_LIPOPROTEIN"/>
    <property type="match status" value="1"/>
</dbReference>
<dbReference type="RefSeq" id="WP_002600219.1">
    <property type="nucleotide sequence ID" value="NZ_CACRUH010000083.1"/>
</dbReference>
<gene>
    <name evidence="3" type="ORF">DWX31_16105</name>
</gene>
<accession>A0A3E3DKB9</accession>
<dbReference type="AlphaFoldDB" id="A0A3E3DKB9"/>
<feature type="chain" id="PRO_5038905483" evidence="2">
    <location>
        <begin position="21"/>
        <end position="458"/>
    </location>
</feature>
<comment type="caution">
    <text evidence="3">The sequence shown here is derived from an EMBL/GenBank/DDBJ whole genome shotgun (WGS) entry which is preliminary data.</text>
</comment>
<sequence length="458" mass="50420">MKKSVFAIAAACMVTVGALAGCGGQGKDTAAEVPQTESVKAEASKEQQETPAKEAGSKEKVVVTALIQQSRNFEGLQKMIQKLEEEENIKIDAQIVPDDESLNMIKMKLNSGECPDIIDYNVPAVYDIIDPASNFADMTGEAWTDRLIIPGNVTAKDGKIYGFPFLSVPGLHGFIYNKDVFDKAGVEVPATWDELLAACEKIKESGTTPIFMPKDTWVPQILMTDNFAKILGADGCKDFADKILKNETKWSDVPEFAEVLDKYLELYQKGYVNSNFASATYDDAIAAVADGTAAMHFNGDFFATSVLEANPEAQIGMFPISMKEGADVITENMSSAGFVAYKNSENLDVVKKIFDLWSTPEYANLYFADRPAFPAFQGVDGGKVPDYLAEINENYIKEGKAIPEFNYYVMTLNPLFESSLYVYYVDAPAKGTMDGKAVMEKFQKDYEQYMKDQGAEGF</sequence>
<organism evidence="3 4">
    <name type="scientific">Hungatella hathewayi</name>
    <dbReference type="NCBI Taxonomy" id="154046"/>
    <lineage>
        <taxon>Bacteria</taxon>
        <taxon>Bacillati</taxon>
        <taxon>Bacillota</taxon>
        <taxon>Clostridia</taxon>
        <taxon>Lachnospirales</taxon>
        <taxon>Lachnospiraceae</taxon>
        <taxon>Hungatella</taxon>
    </lineage>
</organism>
<dbReference type="SUPFAM" id="SSF53850">
    <property type="entry name" value="Periplasmic binding protein-like II"/>
    <property type="match status" value="1"/>
</dbReference>
<keyword evidence="2" id="KW-0732">Signal</keyword>
<dbReference type="Gene3D" id="3.40.190.10">
    <property type="entry name" value="Periplasmic binding protein-like II"/>
    <property type="match status" value="2"/>
</dbReference>
<dbReference type="Pfam" id="PF01547">
    <property type="entry name" value="SBP_bac_1"/>
    <property type="match status" value="1"/>
</dbReference>
<evidence type="ECO:0000313" key="4">
    <source>
        <dbReference type="Proteomes" id="UP000261023"/>
    </source>
</evidence>
<reference evidence="3 4" key="1">
    <citation type="submission" date="2018-08" db="EMBL/GenBank/DDBJ databases">
        <title>A genome reference for cultivated species of the human gut microbiota.</title>
        <authorList>
            <person name="Zou Y."/>
            <person name="Xue W."/>
            <person name="Luo G."/>
        </authorList>
    </citation>
    <scope>NUCLEOTIDE SEQUENCE [LARGE SCALE GENOMIC DNA]</scope>
    <source>
        <strain evidence="3 4">AF19-13AC</strain>
    </source>
</reference>
<protein>
    <submittedName>
        <fullName evidence="3">Carbohydrate ABC transporter substrate-binding protein</fullName>
    </submittedName>
</protein>
<evidence type="ECO:0000256" key="2">
    <source>
        <dbReference type="SAM" id="SignalP"/>
    </source>
</evidence>
<evidence type="ECO:0000256" key="1">
    <source>
        <dbReference type="SAM" id="MobiDB-lite"/>
    </source>
</evidence>
<dbReference type="InterPro" id="IPR050490">
    <property type="entry name" value="Bact_solute-bd_prot1"/>
</dbReference>